<evidence type="ECO:0000256" key="1">
    <source>
        <dbReference type="SAM" id="Phobius"/>
    </source>
</evidence>
<feature type="transmembrane region" description="Helical" evidence="1">
    <location>
        <begin position="66"/>
        <end position="93"/>
    </location>
</feature>
<keyword evidence="1" id="KW-0812">Transmembrane</keyword>
<organism evidence="2 3">
    <name type="scientific">Gaiella occulta</name>
    <dbReference type="NCBI Taxonomy" id="1002870"/>
    <lineage>
        <taxon>Bacteria</taxon>
        <taxon>Bacillati</taxon>
        <taxon>Actinomycetota</taxon>
        <taxon>Thermoleophilia</taxon>
        <taxon>Gaiellales</taxon>
        <taxon>Gaiellaceae</taxon>
        <taxon>Gaiella</taxon>
    </lineage>
</organism>
<sequence length="94" mass="9976">MEAFPPPTRTVSLMATPTVPEPEGDGAALLAHEIRDEASRLAHHPVEEMERLGHVVAEGESPTTPLLLTLGVTLVVGAIFAVVVTAALLVYYYA</sequence>
<dbReference type="Proteomes" id="UP000254134">
    <property type="component" value="Unassembled WGS sequence"/>
</dbReference>
<gene>
    <name evidence="2" type="ORF">Gocc_1157</name>
</gene>
<dbReference type="AlphaFoldDB" id="A0A7M2YZB2"/>
<evidence type="ECO:0000313" key="2">
    <source>
        <dbReference type="EMBL" id="RDI75359.1"/>
    </source>
</evidence>
<dbReference type="EMBL" id="QQZY01000002">
    <property type="protein sequence ID" value="RDI75359.1"/>
    <property type="molecule type" value="Genomic_DNA"/>
</dbReference>
<keyword evidence="1" id="KW-1133">Transmembrane helix</keyword>
<comment type="caution">
    <text evidence="2">The sequence shown here is derived from an EMBL/GenBank/DDBJ whole genome shotgun (WGS) entry which is preliminary data.</text>
</comment>
<protein>
    <submittedName>
        <fullName evidence="2">Uncharacterized protein</fullName>
    </submittedName>
</protein>
<evidence type="ECO:0000313" key="3">
    <source>
        <dbReference type="Proteomes" id="UP000254134"/>
    </source>
</evidence>
<keyword evidence="1" id="KW-0472">Membrane</keyword>
<reference evidence="2 3" key="1">
    <citation type="submission" date="2018-07" db="EMBL/GenBank/DDBJ databases">
        <title>High-quality-draft genome sequence of Gaiella occulta.</title>
        <authorList>
            <person name="Severino R."/>
            <person name="Froufe H.J.C."/>
            <person name="Rainey F.A."/>
            <person name="Barroso C."/>
            <person name="Albuquerque L."/>
            <person name="Lobo-Da-Cunha A."/>
            <person name="Da Costa M.S."/>
            <person name="Egas C."/>
        </authorList>
    </citation>
    <scope>NUCLEOTIDE SEQUENCE [LARGE SCALE GENOMIC DNA]</scope>
    <source>
        <strain evidence="2 3">F2-233</strain>
    </source>
</reference>
<proteinExistence type="predicted"/>
<reference evidence="3" key="2">
    <citation type="journal article" date="2019" name="MicrobiologyOpen">
        <title>High-quality draft genome sequence of Gaiella occulta isolated from a 150 meter deep mineral water borehole and comparison with the genome sequences of other deep-branching lineages of the phylum Actinobacteria.</title>
        <authorList>
            <person name="Severino R."/>
            <person name="Froufe H.J.C."/>
            <person name="Barroso C."/>
            <person name="Albuquerque L."/>
            <person name="Lobo-da-Cunha A."/>
            <person name="da Costa M.S."/>
            <person name="Egas C."/>
        </authorList>
    </citation>
    <scope>NUCLEOTIDE SEQUENCE [LARGE SCALE GENOMIC DNA]</scope>
    <source>
        <strain evidence="3">F2-233</strain>
    </source>
</reference>
<keyword evidence="3" id="KW-1185">Reference proteome</keyword>
<name>A0A7M2YZB2_9ACTN</name>
<accession>A0A7M2YZB2</accession>